<evidence type="ECO:0000256" key="15">
    <source>
        <dbReference type="ARBA" id="ARBA00036293"/>
    </source>
</evidence>
<evidence type="ECO:0000256" key="1">
    <source>
        <dbReference type="ARBA" id="ARBA00004651"/>
    </source>
</evidence>
<evidence type="ECO:0000313" key="19">
    <source>
        <dbReference type="Ensembl" id="ENSMGAP00000031573.1"/>
    </source>
</evidence>
<evidence type="ECO:0000256" key="9">
    <source>
        <dbReference type="ARBA" id="ARBA00023065"/>
    </source>
</evidence>
<reference evidence="19 20" key="1">
    <citation type="journal article" date="2010" name="PLoS Biol.">
        <title>Multi-platform next-generation sequencing of the domestic turkey (Meleagris gallopavo): genome assembly and analysis.</title>
        <authorList>
            <person name="Dalloul R.A."/>
            <person name="Long J.A."/>
            <person name="Zimin A.V."/>
            <person name="Aslam L."/>
            <person name="Beal K."/>
            <person name="Blomberg L.A."/>
            <person name="Bouffard P."/>
            <person name="Burt D.W."/>
            <person name="Crasta O."/>
            <person name="Crooijmans R.P."/>
            <person name="Cooper K."/>
            <person name="Coulombe R.A."/>
            <person name="De S."/>
            <person name="Delany M.E."/>
            <person name="Dodgson J.B."/>
            <person name="Dong J.J."/>
            <person name="Evans C."/>
            <person name="Frederickson K.M."/>
            <person name="Flicek P."/>
            <person name="Florea L."/>
            <person name="Folkerts O."/>
            <person name="Groenen M.A."/>
            <person name="Harkins T.T."/>
            <person name="Herrero J."/>
            <person name="Hoffmann S."/>
            <person name="Megens H.J."/>
            <person name="Jiang A."/>
            <person name="de Jong P."/>
            <person name="Kaiser P."/>
            <person name="Kim H."/>
            <person name="Kim K.W."/>
            <person name="Kim S."/>
            <person name="Langenberger D."/>
            <person name="Lee M.K."/>
            <person name="Lee T."/>
            <person name="Mane S."/>
            <person name="Marcais G."/>
            <person name="Marz M."/>
            <person name="McElroy A.P."/>
            <person name="Modise T."/>
            <person name="Nefedov M."/>
            <person name="Notredame C."/>
            <person name="Paton I.R."/>
            <person name="Payne W.S."/>
            <person name="Pertea G."/>
            <person name="Prickett D."/>
            <person name="Puiu D."/>
            <person name="Qioa D."/>
            <person name="Raineri E."/>
            <person name="Ruffier M."/>
            <person name="Salzberg S.L."/>
            <person name="Schatz M.C."/>
            <person name="Scheuring C."/>
            <person name="Schmidt C.J."/>
            <person name="Schroeder S."/>
            <person name="Searle S.M."/>
            <person name="Smith E.J."/>
            <person name="Smith J."/>
            <person name="Sonstegard T.S."/>
            <person name="Stadler P.F."/>
            <person name="Tafer H."/>
            <person name="Tu Z.J."/>
            <person name="Van Tassell C.P."/>
            <person name="Vilella A.J."/>
            <person name="Williams K.P."/>
            <person name="Yorke J.A."/>
            <person name="Zhang L."/>
            <person name="Zhang H.B."/>
            <person name="Zhang X."/>
            <person name="Zhang Y."/>
            <person name="Reed K.M."/>
        </authorList>
    </citation>
    <scope>NUCLEOTIDE SEQUENCE [LARGE SCALE GENOMIC DNA]</scope>
</reference>
<evidence type="ECO:0000256" key="8">
    <source>
        <dbReference type="ARBA" id="ARBA00022989"/>
    </source>
</evidence>
<keyword evidence="8 17" id="KW-1133">Transmembrane helix</keyword>
<evidence type="ECO:0000256" key="14">
    <source>
        <dbReference type="ARBA" id="ARBA00036245"/>
    </source>
</evidence>
<dbReference type="Bgee" id="ENSMGAG00000012949">
    <property type="expression patterns" value="Expressed in testis and 17 other cell types or tissues"/>
</dbReference>
<dbReference type="PANTHER" id="PTHR16228">
    <property type="entry name" value="DIVALENT CATION TRANSPORTER SOLUTE CARRIER FAMILY 41"/>
    <property type="match status" value="1"/>
</dbReference>
<dbReference type="InterPro" id="IPR045349">
    <property type="entry name" value="SLC41A1-3"/>
</dbReference>
<dbReference type="FunFam" id="1.10.357.20:FF:000001">
    <property type="entry name" value="Solute carrier family 41 member 2"/>
    <property type="match status" value="1"/>
</dbReference>
<comment type="catalytic activity">
    <reaction evidence="13">
        <text>Fe(2+)(in) = Fe(2+)(out)</text>
        <dbReference type="Rhea" id="RHEA:28486"/>
        <dbReference type="ChEBI" id="CHEBI:29033"/>
    </reaction>
</comment>
<feature type="transmembrane region" description="Helical" evidence="17">
    <location>
        <begin position="361"/>
        <end position="378"/>
    </location>
</feature>
<evidence type="ECO:0000313" key="20">
    <source>
        <dbReference type="Proteomes" id="UP000001645"/>
    </source>
</evidence>
<dbReference type="OrthoDB" id="5791097at2759"/>
<dbReference type="Pfam" id="PF01769">
    <property type="entry name" value="MgtE"/>
    <property type="match status" value="2"/>
</dbReference>
<feature type="transmembrane region" description="Helical" evidence="17">
    <location>
        <begin position="451"/>
        <end position="471"/>
    </location>
</feature>
<keyword evidence="3 17" id="KW-0813">Transport</keyword>
<dbReference type="Proteomes" id="UP000001645">
    <property type="component" value="Chromosome 1"/>
</dbReference>
<feature type="domain" description="SLC41A/MgtE integral membrane" evidence="18">
    <location>
        <begin position="200"/>
        <end position="293"/>
    </location>
</feature>
<gene>
    <name evidence="19" type="primary">SLC41A2</name>
</gene>
<evidence type="ECO:0000256" key="11">
    <source>
        <dbReference type="ARBA" id="ARBA00034269"/>
    </source>
</evidence>
<proteinExistence type="inferred from homology"/>
<evidence type="ECO:0000256" key="16">
    <source>
        <dbReference type="ARBA" id="ARBA00046252"/>
    </source>
</evidence>
<evidence type="ECO:0000256" key="4">
    <source>
        <dbReference type="ARBA" id="ARBA00022475"/>
    </source>
</evidence>
<feature type="transmembrane region" description="Helical" evidence="17">
    <location>
        <begin position="331"/>
        <end position="349"/>
    </location>
</feature>
<dbReference type="AlphaFoldDB" id="A0A803YIH5"/>
<dbReference type="FunFam" id="1.10.357.20:FF:000002">
    <property type="entry name" value="Solute carrier family 41, member 2"/>
    <property type="match status" value="1"/>
</dbReference>
<feature type="transmembrane region" description="Helical" evidence="17">
    <location>
        <begin position="246"/>
        <end position="265"/>
    </location>
</feature>
<evidence type="ECO:0000259" key="18">
    <source>
        <dbReference type="Pfam" id="PF01769"/>
    </source>
</evidence>
<reference evidence="19" key="3">
    <citation type="submission" date="2025-09" db="UniProtKB">
        <authorList>
            <consortium name="Ensembl"/>
        </authorList>
    </citation>
    <scope>IDENTIFICATION</scope>
</reference>
<dbReference type="Gene3D" id="1.10.357.20">
    <property type="entry name" value="SLC41 divalent cation transporters, integral membrane domain"/>
    <property type="match status" value="2"/>
</dbReference>
<keyword evidence="10 17" id="KW-0472">Membrane</keyword>
<dbReference type="GO" id="GO:0022890">
    <property type="term" value="F:inorganic cation transmembrane transporter activity"/>
    <property type="evidence" value="ECO:0007669"/>
    <property type="project" value="UniProtKB-UniRule"/>
</dbReference>
<keyword evidence="9 17" id="KW-0406">Ion transport</keyword>
<sequence>MTNCKGRSTITKTNSKVHDREGFVNWTISLSTIQSDKFLNLLLSMVPVVYQINQDERHKKVNGVWQDGLQPAGHNYNIKSDQHVEYHHFSEQTFHGSNGHSPSSCSPKYDDFSSYNYCDGMDTSETDAMLQEDNLSSDSNEDIIVEGSRKLPKESSSIMALQILVPFLLAGFGTVSAGMVLDIVQHWDVFKNVTEVFILVPALLGLKGNLEMTLASRLSTAVNIGKMDSPIEKWNLIIGNLALKQVQATVVGFLAAVAAVILGWIPEGKYSFSHSILLCSSSVATAFIASLLQETYYYVSPLVGAFFLALTPMGIVIAAKHPATRTVLHSGWEPVITAMIISSIGGLILDTTVSDPNLVGIVVYTPVINGIGGNLVAIQASRISTYLHLHSIPGELPEEAKGCYYPCRTYYGTGVNNKSAQVLLLLVIPGHLIFLYTIHLMKSGHTSLTPIFIAVYLFAALLQVFTLLWIADWMVHHFWKKGKDPDSFSIPYLTALGDLLGTALLAVGFHFLWLIGDRDGDVGD</sequence>
<comment type="catalytic activity">
    <reaction evidence="11">
        <text>Mg(2+)(in) = Mg(2+)(out)</text>
        <dbReference type="Rhea" id="RHEA:29827"/>
        <dbReference type="ChEBI" id="CHEBI:18420"/>
    </reaction>
</comment>
<feature type="transmembrane region" description="Helical" evidence="17">
    <location>
        <begin position="272"/>
        <end position="292"/>
    </location>
</feature>
<feature type="transmembrane region" description="Helical" evidence="17">
    <location>
        <begin position="158"/>
        <end position="181"/>
    </location>
</feature>
<keyword evidence="4" id="KW-1003">Cell membrane</keyword>
<evidence type="ECO:0000256" key="10">
    <source>
        <dbReference type="ARBA" id="ARBA00023136"/>
    </source>
</evidence>
<comment type="catalytic activity">
    <reaction evidence="15">
        <text>Ni(2+)(in) = Ni(2+)(out)</text>
        <dbReference type="Rhea" id="RHEA:29831"/>
        <dbReference type="ChEBI" id="CHEBI:49786"/>
    </reaction>
</comment>
<protein>
    <recommendedName>
        <fullName evidence="17">Solute carrier family 41 member</fullName>
    </recommendedName>
</protein>
<keyword evidence="6" id="KW-0677">Repeat</keyword>
<dbReference type="Ensembl" id="ENSMGAT00000026459.1">
    <property type="protein sequence ID" value="ENSMGAP00000031573.1"/>
    <property type="gene ID" value="ENSMGAG00000012949.3"/>
</dbReference>
<dbReference type="InterPro" id="IPR036739">
    <property type="entry name" value="SLC41_membr_dom_sf"/>
</dbReference>
<feature type="transmembrane region" description="Helical" evidence="17">
    <location>
        <begin position="492"/>
        <end position="515"/>
    </location>
</feature>
<comment type="catalytic activity">
    <reaction evidence="12">
        <text>Mn(2+)(in) = Mn(2+)(out)</text>
        <dbReference type="Rhea" id="RHEA:28699"/>
        <dbReference type="ChEBI" id="CHEBI:29035"/>
    </reaction>
</comment>
<evidence type="ECO:0000256" key="12">
    <source>
        <dbReference type="ARBA" id="ARBA00036173"/>
    </source>
</evidence>
<feature type="transmembrane region" description="Helical" evidence="17">
    <location>
        <begin position="298"/>
        <end position="319"/>
    </location>
</feature>
<dbReference type="PANTHER" id="PTHR16228:SF25">
    <property type="entry name" value="SOLUTE CARRIER FAMILY 41 MEMBER 2"/>
    <property type="match status" value="1"/>
</dbReference>
<evidence type="ECO:0000256" key="3">
    <source>
        <dbReference type="ARBA" id="ARBA00022448"/>
    </source>
</evidence>
<dbReference type="InterPro" id="IPR006667">
    <property type="entry name" value="SLC41_membr_dom"/>
</dbReference>
<comment type="subcellular location">
    <subcellularLocation>
        <location evidence="1">Cell membrane</location>
        <topology evidence="1">Multi-pass membrane protein</topology>
    </subcellularLocation>
    <subcellularLocation>
        <location evidence="17">Membrane</location>
        <topology evidence="17">Multi-pass membrane protein</topology>
    </subcellularLocation>
</comment>
<accession>A0A803YIH5</accession>
<keyword evidence="7 17" id="KW-0460">Magnesium</keyword>
<dbReference type="SUPFAM" id="SSF161093">
    <property type="entry name" value="MgtE membrane domain-like"/>
    <property type="match status" value="2"/>
</dbReference>
<dbReference type="GO" id="GO:0008324">
    <property type="term" value="F:monoatomic cation transmembrane transporter activity"/>
    <property type="evidence" value="ECO:0007669"/>
    <property type="project" value="UniProtKB-UniRule"/>
</dbReference>
<reference evidence="19" key="2">
    <citation type="submission" date="2025-08" db="UniProtKB">
        <authorList>
            <consortium name="Ensembl"/>
        </authorList>
    </citation>
    <scope>IDENTIFICATION</scope>
</reference>
<evidence type="ECO:0000256" key="7">
    <source>
        <dbReference type="ARBA" id="ARBA00022842"/>
    </source>
</evidence>
<comment type="similarity">
    <text evidence="2 17">Belongs to the SLC41A transporter family.</text>
</comment>
<keyword evidence="20" id="KW-1185">Reference proteome</keyword>
<feature type="domain" description="SLC41A/MgtE integral membrane" evidence="18">
    <location>
        <begin position="365"/>
        <end position="506"/>
    </location>
</feature>
<comment type="function">
    <text evidence="17">Acts as a magnesium transporter.</text>
</comment>
<dbReference type="GO" id="GO:0005886">
    <property type="term" value="C:plasma membrane"/>
    <property type="evidence" value="ECO:0007669"/>
    <property type="project" value="UniProtKB-SubCell"/>
</dbReference>
<dbReference type="GeneTree" id="ENSGT00950000183042"/>
<evidence type="ECO:0000256" key="13">
    <source>
        <dbReference type="ARBA" id="ARBA00036243"/>
    </source>
</evidence>
<name>A0A803YIH5_MELGA</name>
<organism evidence="19 20">
    <name type="scientific">Meleagris gallopavo</name>
    <name type="common">Wild turkey</name>
    <dbReference type="NCBI Taxonomy" id="9103"/>
    <lineage>
        <taxon>Eukaryota</taxon>
        <taxon>Metazoa</taxon>
        <taxon>Chordata</taxon>
        <taxon>Craniata</taxon>
        <taxon>Vertebrata</taxon>
        <taxon>Euteleostomi</taxon>
        <taxon>Archelosauria</taxon>
        <taxon>Archosauria</taxon>
        <taxon>Dinosauria</taxon>
        <taxon>Saurischia</taxon>
        <taxon>Theropoda</taxon>
        <taxon>Coelurosauria</taxon>
        <taxon>Aves</taxon>
        <taxon>Neognathae</taxon>
        <taxon>Galloanserae</taxon>
        <taxon>Galliformes</taxon>
        <taxon>Phasianidae</taxon>
        <taxon>Meleagridinae</taxon>
        <taxon>Meleagris</taxon>
    </lineage>
</organism>
<comment type="catalytic activity">
    <reaction evidence="14">
        <text>Co(2+)(in) = Co(2+)(out)</text>
        <dbReference type="Rhea" id="RHEA:28578"/>
        <dbReference type="ChEBI" id="CHEBI:48828"/>
    </reaction>
</comment>
<comment type="function">
    <text evidence="16">Acts as a plasma-membrane magnesium transporter. Can also mediate the transport of other divalent metal cations in an order of Ba(2+) &gt; Ni(2+) &gt; Co(2+) &gt; Fe(2+) &gt; Mn(2+).</text>
</comment>
<evidence type="ECO:0000256" key="2">
    <source>
        <dbReference type="ARBA" id="ARBA00009749"/>
    </source>
</evidence>
<evidence type="ECO:0000256" key="5">
    <source>
        <dbReference type="ARBA" id="ARBA00022692"/>
    </source>
</evidence>
<dbReference type="GO" id="GO:0030001">
    <property type="term" value="P:metal ion transport"/>
    <property type="evidence" value="ECO:0007669"/>
    <property type="project" value="UniProtKB-UniRule"/>
</dbReference>
<keyword evidence="5 17" id="KW-0812">Transmembrane</keyword>
<evidence type="ECO:0000256" key="6">
    <source>
        <dbReference type="ARBA" id="ARBA00022737"/>
    </source>
</evidence>
<evidence type="ECO:0000256" key="17">
    <source>
        <dbReference type="RuleBase" id="RU369007"/>
    </source>
</evidence>
<feature type="transmembrane region" description="Helical" evidence="17">
    <location>
        <begin position="422"/>
        <end position="439"/>
    </location>
</feature>